<evidence type="ECO:0000256" key="1">
    <source>
        <dbReference type="SAM" id="MobiDB-lite"/>
    </source>
</evidence>
<gene>
    <name evidence="2" type="ORF">BV98_000550</name>
</gene>
<feature type="region of interest" description="Disordered" evidence="1">
    <location>
        <begin position="26"/>
        <end position="55"/>
    </location>
</feature>
<sequence>MNAPFLRRPSAEMLDFIRALARADEARDFERRSRPTESPVHADHHLRPVFQRPSE</sequence>
<dbReference type="STRING" id="76947.GCA_002080435_02397"/>
<protein>
    <submittedName>
        <fullName evidence="2">Uncharacterized protein</fullName>
    </submittedName>
</protein>
<evidence type="ECO:0000313" key="3">
    <source>
        <dbReference type="Proteomes" id="UP000024284"/>
    </source>
</evidence>
<dbReference type="EMBL" id="JFZA02000002">
    <property type="protein sequence ID" value="KFG91692.1"/>
    <property type="molecule type" value="Genomic_DNA"/>
</dbReference>
<accession>A0A086PE74</accession>
<organism evidence="2 3">
    <name type="scientific">Sphingobium herbicidovorans (strain ATCC 700291 / DSM 11019 / CCUG 56400 / KCTC 2939 / LMG 18315 / NBRC 16415 / MH)</name>
    <name type="common">Sphingomonas herbicidovorans</name>
    <dbReference type="NCBI Taxonomy" id="1219045"/>
    <lineage>
        <taxon>Bacteria</taxon>
        <taxon>Pseudomonadati</taxon>
        <taxon>Pseudomonadota</taxon>
        <taxon>Alphaproteobacteria</taxon>
        <taxon>Sphingomonadales</taxon>
        <taxon>Sphingomonadaceae</taxon>
        <taxon>Sphingobium</taxon>
    </lineage>
</organism>
<dbReference type="Proteomes" id="UP000024284">
    <property type="component" value="Unassembled WGS sequence"/>
</dbReference>
<keyword evidence="3" id="KW-1185">Reference proteome</keyword>
<evidence type="ECO:0000313" key="2">
    <source>
        <dbReference type="EMBL" id="KFG91692.1"/>
    </source>
</evidence>
<name>A0A086PE74_SPHHM</name>
<comment type="caution">
    <text evidence="2">The sequence shown here is derived from an EMBL/GenBank/DDBJ whole genome shotgun (WGS) entry which is preliminary data.</text>
</comment>
<proteinExistence type="predicted"/>
<feature type="compositionally biased region" description="Basic and acidic residues" evidence="1">
    <location>
        <begin position="26"/>
        <end position="46"/>
    </location>
</feature>
<reference evidence="2" key="1">
    <citation type="submission" date="2014-08" db="EMBL/GenBank/DDBJ databases">
        <title>Draft genome sequences of Sphingobium herbicidovorans.</title>
        <authorList>
            <person name="Gan H.M."/>
            <person name="Gan H.Y."/>
            <person name="Savka M.A."/>
        </authorList>
    </citation>
    <scope>NUCLEOTIDE SEQUENCE [LARGE SCALE GENOMIC DNA]</scope>
    <source>
        <strain evidence="2">NBRC 16415</strain>
    </source>
</reference>
<dbReference type="AlphaFoldDB" id="A0A086PE74"/>